<comment type="miscellaneous">
    <text evidence="15">Carbon 2 of the heme B porphyrin ring is defined according to the Fischer nomenclature.</text>
</comment>
<dbReference type="EMBL" id="BSOJ01000006">
    <property type="protein sequence ID" value="GLR25241.1"/>
    <property type="molecule type" value="Genomic_DNA"/>
</dbReference>
<keyword evidence="9 15" id="KW-0350">Heme biosynthesis</keyword>
<evidence type="ECO:0000313" key="17">
    <source>
        <dbReference type="Proteomes" id="UP001156664"/>
    </source>
</evidence>
<evidence type="ECO:0000256" key="8">
    <source>
        <dbReference type="ARBA" id="ARBA00022989"/>
    </source>
</evidence>
<dbReference type="Proteomes" id="UP001156664">
    <property type="component" value="Unassembled WGS sequence"/>
</dbReference>
<evidence type="ECO:0000256" key="6">
    <source>
        <dbReference type="ARBA" id="ARBA00022679"/>
    </source>
</evidence>
<evidence type="ECO:0000256" key="3">
    <source>
        <dbReference type="ARBA" id="ARBA00012292"/>
    </source>
</evidence>
<dbReference type="RefSeq" id="WP_284279578.1">
    <property type="nucleotide sequence ID" value="NZ_BSOJ01000006.1"/>
</dbReference>
<keyword evidence="17" id="KW-1185">Reference proteome</keyword>
<evidence type="ECO:0000256" key="5">
    <source>
        <dbReference type="ARBA" id="ARBA00022519"/>
    </source>
</evidence>
<feature type="transmembrane region" description="Helical" evidence="15">
    <location>
        <begin position="243"/>
        <end position="264"/>
    </location>
</feature>
<evidence type="ECO:0000256" key="11">
    <source>
        <dbReference type="ARBA" id="ARBA00030253"/>
    </source>
</evidence>
<feature type="transmembrane region" description="Helical" evidence="15">
    <location>
        <begin position="120"/>
        <end position="140"/>
    </location>
</feature>
<evidence type="ECO:0000256" key="12">
    <source>
        <dbReference type="ARBA" id="ARBA00040810"/>
    </source>
</evidence>
<dbReference type="NCBIfam" id="TIGR01473">
    <property type="entry name" value="cyoE_ctaB"/>
    <property type="match status" value="1"/>
</dbReference>
<evidence type="ECO:0000256" key="15">
    <source>
        <dbReference type="HAMAP-Rule" id="MF_00154"/>
    </source>
</evidence>
<evidence type="ECO:0000256" key="4">
    <source>
        <dbReference type="ARBA" id="ARBA00022475"/>
    </source>
</evidence>
<feature type="transmembrane region" description="Helical" evidence="15">
    <location>
        <begin position="147"/>
        <end position="166"/>
    </location>
</feature>
<feature type="transmembrane region" description="Helical" evidence="15">
    <location>
        <begin position="172"/>
        <end position="195"/>
    </location>
</feature>
<keyword evidence="8 15" id="KW-1133">Transmembrane helix</keyword>
<evidence type="ECO:0000313" key="16">
    <source>
        <dbReference type="EMBL" id="GLR25241.1"/>
    </source>
</evidence>
<dbReference type="Gene3D" id="1.10.357.140">
    <property type="entry name" value="UbiA prenyltransferase"/>
    <property type="match status" value="1"/>
</dbReference>
<feature type="transmembrane region" description="Helical" evidence="15">
    <location>
        <begin position="93"/>
        <end position="114"/>
    </location>
</feature>
<dbReference type="InterPro" id="IPR044878">
    <property type="entry name" value="UbiA_sf"/>
</dbReference>
<sequence length="298" mass="32606">MQTTVTAVNSISHIAKQYWTLTKPRVVALIVFCAVIGMFLATPGLPGANALVAGTLGIWLVAGAAAAFNCLVEQQIDAVMARTRARPLPRGELNSVQTLVFSALVGGLGVWILYTFVNPLTMWLTVATFIGYAVIYTLLLKPNTPQNIVIGGASGAMPPVLGWTAVTNSVSAEALVLFLIIFVWTPPHFWSLALYRTQEYAKAGLPMLPVTHGPEFTRFHVFLYTIMLAATTAIPYAMKMSGLIYLLSAVVLNAIFIAYGYRLWKNYSDALAKRAFAFSIAYLSFLFAALLVDHYFYF</sequence>
<keyword evidence="5" id="KW-0997">Cell inner membrane</keyword>
<keyword evidence="10 15" id="KW-0472">Membrane</keyword>
<comment type="subcellular location">
    <subcellularLocation>
        <location evidence="1 15">Cell membrane</location>
        <topology evidence="1 15">Multi-pass membrane protein</topology>
    </subcellularLocation>
</comment>
<comment type="catalytic activity">
    <reaction evidence="14 15">
        <text>heme b + (2E,6E)-farnesyl diphosphate + H2O = Fe(II)-heme o + diphosphate</text>
        <dbReference type="Rhea" id="RHEA:28070"/>
        <dbReference type="ChEBI" id="CHEBI:15377"/>
        <dbReference type="ChEBI" id="CHEBI:33019"/>
        <dbReference type="ChEBI" id="CHEBI:60344"/>
        <dbReference type="ChEBI" id="CHEBI:60530"/>
        <dbReference type="ChEBI" id="CHEBI:175763"/>
        <dbReference type="EC" id="2.5.1.141"/>
    </reaction>
</comment>
<protein>
    <recommendedName>
        <fullName evidence="12 15">Protoheme IX farnesyltransferase</fullName>
        <ecNumber evidence="3 15">2.5.1.141</ecNumber>
    </recommendedName>
    <alternativeName>
        <fullName evidence="13 15">Heme B farnesyltransferase</fullName>
    </alternativeName>
    <alternativeName>
        <fullName evidence="11 15">Heme O synthase</fullName>
    </alternativeName>
</protein>
<dbReference type="HAMAP" id="MF_00154">
    <property type="entry name" value="CyoE_CtaB"/>
    <property type="match status" value="1"/>
</dbReference>
<feature type="transmembrane region" description="Helical" evidence="15">
    <location>
        <begin position="51"/>
        <end position="72"/>
    </location>
</feature>
<comment type="similarity">
    <text evidence="15">Belongs to the UbiA prenyltransferase family. Protoheme IX farnesyltransferase subfamily.</text>
</comment>
<comment type="function">
    <text evidence="15">Converts heme B (protoheme IX) to heme O by substitution of the vinyl group on carbon 2 of heme B porphyrin ring with a hydroxyethyl farnesyl side group.</text>
</comment>
<feature type="transmembrane region" description="Helical" evidence="15">
    <location>
        <begin position="26"/>
        <end position="45"/>
    </location>
</feature>
<dbReference type="PANTHER" id="PTHR43448">
    <property type="entry name" value="PROTOHEME IX FARNESYLTRANSFERASE, MITOCHONDRIAL"/>
    <property type="match status" value="1"/>
</dbReference>
<feature type="transmembrane region" description="Helical" evidence="15">
    <location>
        <begin position="216"/>
        <end position="237"/>
    </location>
</feature>
<accession>A0ABQ5YPT7</accession>
<dbReference type="InterPro" id="IPR030470">
    <property type="entry name" value="UbiA_prenylTrfase_CS"/>
</dbReference>
<keyword evidence="7 15" id="KW-0812">Transmembrane</keyword>
<proteinExistence type="inferred from homology"/>
<dbReference type="Pfam" id="PF01040">
    <property type="entry name" value="UbiA"/>
    <property type="match status" value="1"/>
</dbReference>
<comment type="caution">
    <text evidence="16">The sequence shown here is derived from an EMBL/GenBank/DDBJ whole genome shotgun (WGS) entry which is preliminary data.</text>
</comment>
<dbReference type="CDD" id="cd13957">
    <property type="entry name" value="PT_UbiA_Cox10"/>
    <property type="match status" value="1"/>
</dbReference>
<dbReference type="EC" id="2.5.1.141" evidence="3 15"/>
<name>A0ABQ5YPT7_9BURK</name>
<dbReference type="InterPro" id="IPR000537">
    <property type="entry name" value="UbiA_prenyltransferase"/>
</dbReference>
<organism evidence="16 17">
    <name type="scientific">Limnobacter litoralis</name>
    <dbReference type="NCBI Taxonomy" id="481366"/>
    <lineage>
        <taxon>Bacteria</taxon>
        <taxon>Pseudomonadati</taxon>
        <taxon>Pseudomonadota</taxon>
        <taxon>Betaproteobacteria</taxon>
        <taxon>Burkholderiales</taxon>
        <taxon>Burkholderiaceae</taxon>
        <taxon>Limnobacter</taxon>
    </lineage>
</organism>
<evidence type="ECO:0000256" key="14">
    <source>
        <dbReference type="ARBA" id="ARBA00047690"/>
    </source>
</evidence>
<evidence type="ECO:0000256" key="1">
    <source>
        <dbReference type="ARBA" id="ARBA00004651"/>
    </source>
</evidence>
<evidence type="ECO:0000256" key="9">
    <source>
        <dbReference type="ARBA" id="ARBA00023133"/>
    </source>
</evidence>
<gene>
    <name evidence="15 16" type="primary">ctaB</name>
    <name evidence="16" type="ORF">GCM10007875_03290</name>
</gene>
<reference evidence="17" key="1">
    <citation type="journal article" date="2019" name="Int. J. Syst. Evol. Microbiol.">
        <title>The Global Catalogue of Microorganisms (GCM) 10K type strain sequencing project: providing services to taxonomists for standard genome sequencing and annotation.</title>
        <authorList>
            <consortium name="The Broad Institute Genomics Platform"/>
            <consortium name="The Broad Institute Genome Sequencing Center for Infectious Disease"/>
            <person name="Wu L."/>
            <person name="Ma J."/>
        </authorList>
    </citation>
    <scope>NUCLEOTIDE SEQUENCE [LARGE SCALE GENOMIC DNA]</scope>
    <source>
        <strain evidence="17">NBRC 105857</strain>
    </source>
</reference>
<dbReference type="NCBIfam" id="NF003349">
    <property type="entry name" value="PRK04375.1-2"/>
    <property type="match status" value="1"/>
</dbReference>
<evidence type="ECO:0000256" key="2">
    <source>
        <dbReference type="ARBA" id="ARBA00004919"/>
    </source>
</evidence>
<comment type="pathway">
    <text evidence="2 15">Porphyrin-containing compound metabolism; heme O biosynthesis; heme O from protoheme: step 1/1.</text>
</comment>
<evidence type="ECO:0000256" key="7">
    <source>
        <dbReference type="ARBA" id="ARBA00022692"/>
    </source>
</evidence>
<dbReference type="PROSITE" id="PS00943">
    <property type="entry name" value="UBIA"/>
    <property type="match status" value="1"/>
</dbReference>
<feature type="transmembrane region" description="Helical" evidence="15">
    <location>
        <begin position="276"/>
        <end position="297"/>
    </location>
</feature>
<evidence type="ECO:0000256" key="10">
    <source>
        <dbReference type="ARBA" id="ARBA00023136"/>
    </source>
</evidence>
<dbReference type="InterPro" id="IPR006369">
    <property type="entry name" value="Protohaem_IX_farnesylTrfase"/>
</dbReference>
<evidence type="ECO:0000256" key="13">
    <source>
        <dbReference type="ARBA" id="ARBA00042475"/>
    </source>
</evidence>
<keyword evidence="4 15" id="KW-1003">Cell membrane</keyword>
<dbReference type="PANTHER" id="PTHR43448:SF7">
    <property type="entry name" value="4-HYDROXYBENZOATE SOLANESYLTRANSFERASE"/>
    <property type="match status" value="1"/>
</dbReference>
<keyword evidence="6 15" id="KW-0808">Transferase</keyword>